<evidence type="ECO:0000313" key="9">
    <source>
        <dbReference type="EMBL" id="CAB4737072.1"/>
    </source>
</evidence>
<comment type="pathway">
    <text evidence="1">Sulfur metabolism; hydrogen sulfide biosynthesis; sulfite from sulfate: step 2/3.</text>
</comment>
<evidence type="ECO:0000256" key="3">
    <source>
        <dbReference type="ARBA" id="ARBA00012121"/>
    </source>
</evidence>
<evidence type="ECO:0000256" key="2">
    <source>
        <dbReference type="ARBA" id="ARBA00007008"/>
    </source>
</evidence>
<sequence length="199" mass="20851">MSGSADPQPILVWHPGAVERSTRSEIAGGEGLVVWFTGLSGSGKSTVAVELERLLVGSGRAAYLLDGDNLRLGLNADLGFSAADRDENVRRVGEVAALFADAGMVALVPLVSPYRAARDAVRQRVSDAGLRFIEVHMATSLADCEQRDPKGLYAKARAGTLKGLTGVDDPYEAPKAPELVLVPQDGDAATQAALVLAEL</sequence>
<evidence type="ECO:0000256" key="6">
    <source>
        <dbReference type="ARBA" id="ARBA00022777"/>
    </source>
</evidence>
<gene>
    <name evidence="9" type="ORF">UFOPK2766_00770</name>
</gene>
<dbReference type="CDD" id="cd02027">
    <property type="entry name" value="APSK"/>
    <property type="match status" value="1"/>
</dbReference>
<dbReference type="GO" id="GO:0000103">
    <property type="term" value="P:sulfate assimilation"/>
    <property type="evidence" value="ECO:0007669"/>
    <property type="project" value="InterPro"/>
</dbReference>
<dbReference type="AlphaFoldDB" id="A0A6J6SQA0"/>
<protein>
    <recommendedName>
        <fullName evidence="3">adenylyl-sulfate kinase</fullName>
        <ecNumber evidence="3">2.7.1.25</ecNumber>
    </recommendedName>
</protein>
<dbReference type="GO" id="GO:0005524">
    <property type="term" value="F:ATP binding"/>
    <property type="evidence" value="ECO:0007669"/>
    <property type="project" value="UniProtKB-KW"/>
</dbReference>
<dbReference type="NCBIfam" id="NF003013">
    <property type="entry name" value="PRK03846.1"/>
    <property type="match status" value="1"/>
</dbReference>
<dbReference type="HAMAP" id="MF_00065">
    <property type="entry name" value="Adenylyl_sulf_kinase"/>
    <property type="match status" value="1"/>
</dbReference>
<dbReference type="PANTHER" id="PTHR11055:SF63">
    <property type="entry name" value="ADENYLYL-SULFATE KINASE 1, CHLOROPLASTIC"/>
    <property type="match status" value="1"/>
</dbReference>
<evidence type="ECO:0000259" key="8">
    <source>
        <dbReference type="Pfam" id="PF01583"/>
    </source>
</evidence>
<evidence type="ECO:0000256" key="5">
    <source>
        <dbReference type="ARBA" id="ARBA00022741"/>
    </source>
</evidence>
<name>A0A6J6SQA0_9ZZZZ</name>
<proteinExistence type="inferred from homology"/>
<keyword evidence="5" id="KW-0547">Nucleotide-binding</keyword>
<dbReference type="Gene3D" id="3.40.50.300">
    <property type="entry name" value="P-loop containing nucleotide triphosphate hydrolases"/>
    <property type="match status" value="1"/>
</dbReference>
<reference evidence="9" key="1">
    <citation type="submission" date="2020-05" db="EMBL/GenBank/DDBJ databases">
        <authorList>
            <person name="Chiriac C."/>
            <person name="Salcher M."/>
            <person name="Ghai R."/>
            <person name="Kavagutti S V."/>
        </authorList>
    </citation>
    <scope>NUCLEOTIDE SEQUENCE</scope>
</reference>
<dbReference type="NCBIfam" id="TIGR00455">
    <property type="entry name" value="apsK"/>
    <property type="match status" value="1"/>
</dbReference>
<evidence type="ECO:0000256" key="7">
    <source>
        <dbReference type="ARBA" id="ARBA00022840"/>
    </source>
</evidence>
<keyword evidence="7" id="KW-0067">ATP-binding</keyword>
<evidence type="ECO:0000256" key="4">
    <source>
        <dbReference type="ARBA" id="ARBA00022679"/>
    </source>
</evidence>
<dbReference type="SUPFAM" id="SSF52540">
    <property type="entry name" value="P-loop containing nucleoside triphosphate hydrolases"/>
    <property type="match status" value="1"/>
</dbReference>
<organism evidence="9">
    <name type="scientific">freshwater metagenome</name>
    <dbReference type="NCBI Taxonomy" id="449393"/>
    <lineage>
        <taxon>unclassified sequences</taxon>
        <taxon>metagenomes</taxon>
        <taxon>ecological metagenomes</taxon>
    </lineage>
</organism>
<keyword evidence="4" id="KW-0808">Transferase</keyword>
<dbReference type="InterPro" id="IPR002891">
    <property type="entry name" value="APS"/>
</dbReference>
<accession>A0A6J6SQA0</accession>
<evidence type="ECO:0000256" key="1">
    <source>
        <dbReference type="ARBA" id="ARBA00004806"/>
    </source>
</evidence>
<dbReference type="GO" id="GO:0004020">
    <property type="term" value="F:adenylylsulfate kinase activity"/>
    <property type="evidence" value="ECO:0007669"/>
    <property type="project" value="UniProtKB-EC"/>
</dbReference>
<dbReference type="InterPro" id="IPR027417">
    <property type="entry name" value="P-loop_NTPase"/>
</dbReference>
<dbReference type="EMBL" id="CAEZYU010000026">
    <property type="protein sequence ID" value="CAB4737072.1"/>
    <property type="molecule type" value="Genomic_DNA"/>
</dbReference>
<keyword evidence="6" id="KW-0418">Kinase</keyword>
<dbReference type="EC" id="2.7.1.25" evidence="3"/>
<dbReference type="Pfam" id="PF01583">
    <property type="entry name" value="APS_kinase"/>
    <property type="match status" value="1"/>
</dbReference>
<dbReference type="InterPro" id="IPR059117">
    <property type="entry name" value="APS_kinase_dom"/>
</dbReference>
<comment type="similarity">
    <text evidence="2">Belongs to the APS kinase family.</text>
</comment>
<feature type="domain" description="APS kinase" evidence="8">
    <location>
        <begin position="31"/>
        <end position="181"/>
    </location>
</feature>
<dbReference type="PANTHER" id="PTHR11055">
    <property type="entry name" value="BIFUNCTIONAL 3'-PHOSPHOADENOSINE 5'-PHOSPHOSULFATE SYNTHASE"/>
    <property type="match status" value="1"/>
</dbReference>